<protein>
    <submittedName>
        <fullName evidence="1">Uncharacterized protein</fullName>
    </submittedName>
</protein>
<accession>A0ABU5DLS1</accession>
<gene>
    <name evidence="1" type="ORF">SNE35_22240</name>
</gene>
<evidence type="ECO:0000313" key="1">
    <source>
        <dbReference type="EMBL" id="MDY0747242.1"/>
    </source>
</evidence>
<sequence>MNAPEPTSGLARAVLVLPAVADFLYNRLDELSPRGFAGFGLPAAEMHKRHLVELVHPALALHDHRGALVAALVQISSAMACLGYPIHLPATVLLIQHWPPEWWEPASTGPNDHGALSHAH</sequence>
<proteinExistence type="predicted"/>
<reference evidence="1 2" key="1">
    <citation type="submission" date="2023-11" db="EMBL/GenBank/DDBJ databases">
        <title>Paucibacter sp. nov., isolated from fresh soil in Korea.</title>
        <authorList>
            <person name="Le N.T.T."/>
        </authorList>
    </citation>
    <scope>NUCLEOTIDE SEQUENCE [LARGE SCALE GENOMIC DNA]</scope>
    <source>
        <strain evidence="1 2">R3-3</strain>
    </source>
</reference>
<organism evidence="1 2">
    <name type="scientific">Roseateles agri</name>
    <dbReference type="NCBI Taxonomy" id="3098619"/>
    <lineage>
        <taxon>Bacteria</taxon>
        <taxon>Pseudomonadati</taxon>
        <taxon>Pseudomonadota</taxon>
        <taxon>Betaproteobacteria</taxon>
        <taxon>Burkholderiales</taxon>
        <taxon>Sphaerotilaceae</taxon>
        <taxon>Roseateles</taxon>
    </lineage>
</organism>
<dbReference type="EMBL" id="JAXCLA010000007">
    <property type="protein sequence ID" value="MDY0747242.1"/>
    <property type="molecule type" value="Genomic_DNA"/>
</dbReference>
<dbReference type="RefSeq" id="WP_320425199.1">
    <property type="nucleotide sequence ID" value="NZ_JAXCLA010000007.1"/>
</dbReference>
<name>A0ABU5DLS1_9BURK</name>
<keyword evidence="2" id="KW-1185">Reference proteome</keyword>
<comment type="caution">
    <text evidence="1">The sequence shown here is derived from an EMBL/GenBank/DDBJ whole genome shotgun (WGS) entry which is preliminary data.</text>
</comment>
<dbReference type="Proteomes" id="UP001285263">
    <property type="component" value="Unassembled WGS sequence"/>
</dbReference>
<evidence type="ECO:0000313" key="2">
    <source>
        <dbReference type="Proteomes" id="UP001285263"/>
    </source>
</evidence>